<evidence type="ECO:0000313" key="3">
    <source>
        <dbReference type="EMBL" id="RRO85926.1"/>
    </source>
</evidence>
<organism evidence="4 6">
    <name type="scientific">Corynebacterium bovis</name>
    <dbReference type="NCBI Taxonomy" id="36808"/>
    <lineage>
        <taxon>Bacteria</taxon>
        <taxon>Bacillati</taxon>
        <taxon>Actinomycetota</taxon>
        <taxon>Actinomycetes</taxon>
        <taxon>Mycobacteriales</taxon>
        <taxon>Corynebacteriaceae</taxon>
        <taxon>Corynebacterium</taxon>
    </lineage>
</organism>
<feature type="domain" description="Lipid/polyisoprenoid-binding YceI-like" evidence="2">
    <location>
        <begin position="54"/>
        <end position="225"/>
    </location>
</feature>
<evidence type="ECO:0000313" key="5">
    <source>
        <dbReference type="Proteomes" id="UP000276526"/>
    </source>
</evidence>
<dbReference type="GeneID" id="60808764"/>
<comment type="caution">
    <text evidence="4">The sequence shown here is derived from an EMBL/GenBank/DDBJ whole genome shotgun (WGS) entry which is preliminary data.</text>
</comment>
<comment type="similarity">
    <text evidence="1">Belongs to the UPF0312 family.</text>
</comment>
<dbReference type="Proteomes" id="UP000278422">
    <property type="component" value="Unassembled WGS sequence"/>
</dbReference>
<gene>
    <name evidence="4" type="ORF">CXF42_04990</name>
    <name evidence="3" type="ORF">CXF48_08855</name>
</gene>
<sequence>MRKGIITLTVVAIIVILLAGLGPVVYRYATDEGVRTANLGDGSGEPASVGVDGHWSVVEGIGANHSQAGYTFDEVLPGQRKSTSGRGTGVEGSFVVRDGRLTEGEVTVQVDSISSDIEKRDINVRNHILQSDRFPTARFTVRSPVDVSALPADGTAGSVTVPGTLTLHGRTHDVSPTMKVLRSGDHVVMESHIPVTRDDYGLQSPQFVASDISQEGTIDVLLVLSSQDARPLDGR</sequence>
<dbReference type="InterPro" id="IPR036761">
    <property type="entry name" value="TTHA0802/YceI-like_sf"/>
</dbReference>
<evidence type="ECO:0000313" key="6">
    <source>
        <dbReference type="Proteomes" id="UP000278422"/>
    </source>
</evidence>
<dbReference type="SMART" id="SM00867">
    <property type="entry name" value="YceI"/>
    <property type="match status" value="1"/>
</dbReference>
<dbReference type="OrthoDB" id="117810at2"/>
<dbReference type="Gene3D" id="2.40.128.110">
    <property type="entry name" value="Lipid/polyisoprenoid-binding, YceI-like"/>
    <property type="match status" value="1"/>
</dbReference>
<protein>
    <submittedName>
        <fullName evidence="4">YceI family protein</fullName>
    </submittedName>
</protein>
<reference evidence="5 6" key="1">
    <citation type="submission" date="2018-01" db="EMBL/GenBank/DDBJ databases">
        <title>Twenty Corynebacterium bovis Genomes.</title>
        <authorList>
            <person name="Gulvik C.A."/>
        </authorList>
    </citation>
    <scope>NUCLEOTIDE SEQUENCE [LARGE SCALE GENOMIC DNA]</scope>
    <source>
        <strain evidence="4 6">16-2004</strain>
        <strain evidence="3 5">F6900</strain>
    </source>
</reference>
<dbReference type="InterPro" id="IPR007372">
    <property type="entry name" value="Lipid/polyisoprenoid-bd_YceI"/>
</dbReference>
<dbReference type="PANTHER" id="PTHR34406">
    <property type="entry name" value="PROTEIN YCEI"/>
    <property type="match status" value="1"/>
</dbReference>
<dbReference type="Proteomes" id="UP000276526">
    <property type="component" value="Unassembled WGS sequence"/>
</dbReference>
<dbReference type="EMBL" id="PQNQ01000010">
    <property type="protein sequence ID" value="RRQ04255.1"/>
    <property type="molecule type" value="Genomic_DNA"/>
</dbReference>
<evidence type="ECO:0000313" key="4">
    <source>
        <dbReference type="EMBL" id="RRQ04255.1"/>
    </source>
</evidence>
<accession>A0A3R8PKL5</accession>
<keyword evidence="6" id="KW-1185">Reference proteome</keyword>
<proteinExistence type="inferred from homology"/>
<dbReference type="RefSeq" id="WP_010270494.1">
    <property type="nucleotide sequence ID" value="NZ_CP066067.1"/>
</dbReference>
<dbReference type="Pfam" id="PF04264">
    <property type="entry name" value="YceI"/>
    <property type="match status" value="1"/>
</dbReference>
<evidence type="ECO:0000256" key="1">
    <source>
        <dbReference type="ARBA" id="ARBA00008812"/>
    </source>
</evidence>
<dbReference type="SUPFAM" id="SSF101874">
    <property type="entry name" value="YceI-like"/>
    <property type="match status" value="1"/>
</dbReference>
<dbReference type="PANTHER" id="PTHR34406:SF1">
    <property type="entry name" value="PROTEIN YCEI"/>
    <property type="match status" value="1"/>
</dbReference>
<dbReference type="EMBL" id="PQNK01000015">
    <property type="protein sequence ID" value="RRO85926.1"/>
    <property type="molecule type" value="Genomic_DNA"/>
</dbReference>
<name>A0A3R8PKL5_9CORY</name>
<dbReference type="AlphaFoldDB" id="A0A3R8PKL5"/>
<evidence type="ECO:0000259" key="2">
    <source>
        <dbReference type="SMART" id="SM00867"/>
    </source>
</evidence>